<dbReference type="OrthoDB" id="9810236at2"/>
<dbReference type="GO" id="GO:0003677">
    <property type="term" value="F:DNA binding"/>
    <property type="evidence" value="ECO:0007669"/>
    <property type="project" value="TreeGrafter"/>
</dbReference>
<dbReference type="PROSITE" id="PS51192">
    <property type="entry name" value="HELICASE_ATP_BIND_1"/>
    <property type="match status" value="1"/>
</dbReference>
<dbReference type="InterPro" id="IPR017575">
    <property type="entry name" value="CRISPR-assoc_helicase_Cas3"/>
</dbReference>
<dbReference type="GO" id="GO:0005524">
    <property type="term" value="F:ATP binding"/>
    <property type="evidence" value="ECO:0007669"/>
    <property type="project" value="UniProtKB-KW"/>
</dbReference>
<gene>
    <name evidence="5" type="primary">cas3</name>
    <name evidence="5" type="ORF">FKZ61_18650</name>
</gene>
<dbReference type="SMART" id="SM00487">
    <property type="entry name" value="DEXDc"/>
    <property type="match status" value="1"/>
</dbReference>
<dbReference type="Pfam" id="PF00270">
    <property type="entry name" value="DEAD"/>
    <property type="match status" value="1"/>
</dbReference>
<dbReference type="Proteomes" id="UP000317371">
    <property type="component" value="Unassembled WGS sequence"/>
</dbReference>
<dbReference type="SUPFAM" id="SSF52540">
    <property type="entry name" value="P-loop containing nucleoside triphosphate hydrolases"/>
    <property type="match status" value="1"/>
</dbReference>
<organism evidence="5 6">
    <name type="scientific">Litorilinea aerophila</name>
    <dbReference type="NCBI Taxonomy" id="1204385"/>
    <lineage>
        <taxon>Bacteria</taxon>
        <taxon>Bacillati</taxon>
        <taxon>Chloroflexota</taxon>
        <taxon>Caldilineae</taxon>
        <taxon>Caldilineales</taxon>
        <taxon>Caldilineaceae</taxon>
        <taxon>Litorilinea</taxon>
    </lineage>
</organism>
<dbReference type="PANTHER" id="PTHR47962:SF5">
    <property type="entry name" value="ATP-DEPENDENT HELICASE LHR-RELATED"/>
    <property type="match status" value="1"/>
</dbReference>
<evidence type="ECO:0000259" key="4">
    <source>
        <dbReference type="PROSITE" id="PS51194"/>
    </source>
</evidence>
<dbReference type="InterPro" id="IPR001650">
    <property type="entry name" value="Helicase_C-like"/>
</dbReference>
<dbReference type="GO" id="GO:0016887">
    <property type="term" value="F:ATP hydrolysis activity"/>
    <property type="evidence" value="ECO:0007669"/>
    <property type="project" value="TreeGrafter"/>
</dbReference>
<dbReference type="PROSITE" id="PS51194">
    <property type="entry name" value="HELICASE_CTER"/>
    <property type="match status" value="1"/>
</dbReference>
<keyword evidence="6" id="KW-1185">Reference proteome</keyword>
<reference evidence="5 6" key="1">
    <citation type="submission" date="2019-06" db="EMBL/GenBank/DDBJ databases">
        <title>Genome sequence of Litorilinea aerophila BAA-2444.</title>
        <authorList>
            <person name="Maclea K.S."/>
            <person name="Maurais E.G."/>
            <person name="Iannazzi L.C."/>
        </authorList>
    </citation>
    <scope>NUCLEOTIDE SEQUENCE [LARGE SCALE GENOMIC DNA]</scope>
    <source>
        <strain evidence="5 6">ATCC BAA-2444</strain>
    </source>
</reference>
<keyword evidence="1" id="KW-0547">Nucleotide-binding</keyword>
<dbReference type="InterPro" id="IPR027417">
    <property type="entry name" value="P-loop_NTPase"/>
</dbReference>
<evidence type="ECO:0000259" key="3">
    <source>
        <dbReference type="PROSITE" id="PS51192"/>
    </source>
</evidence>
<dbReference type="InterPro" id="IPR011545">
    <property type="entry name" value="DEAD/DEAH_box_helicase_dom"/>
</dbReference>
<dbReference type="NCBIfam" id="TIGR03158">
    <property type="entry name" value="cas3_cyano"/>
    <property type="match status" value="1"/>
</dbReference>
<proteinExistence type="predicted"/>
<protein>
    <submittedName>
        <fullName evidence="5">Type I-D CRISPR-associated helicase Cas3</fullName>
    </submittedName>
</protein>
<dbReference type="RefSeq" id="WP_141611679.1">
    <property type="nucleotide sequence ID" value="NZ_VIGC02000029.1"/>
</dbReference>
<evidence type="ECO:0000256" key="2">
    <source>
        <dbReference type="ARBA" id="ARBA00022840"/>
    </source>
</evidence>
<dbReference type="InterPro" id="IPR052511">
    <property type="entry name" value="ATP-dep_Helicase"/>
</dbReference>
<dbReference type="InterPro" id="IPR014001">
    <property type="entry name" value="Helicase_ATP-bd"/>
</dbReference>
<accession>A0A540VB84</accession>
<sequence>MTSLTIQVKPLAYEQVPGPWLGDWRPYTYQRQVYDLIAQALTDRQTLCLFLVTPTGSGKTLGSYAYAINHGVPAFGVYPTNELIRDQERALKPWLDPNDEYRLLHIDSKQLDDWQAKLDLDRHAPALERLLNWEPTVLTNPDILFYTFFGLYRGPGGLSQRLFSLIGRYRLFVFDEFHLYNVKQMADVAYLLATLQAINPHLGRVAIFASATPDSPMLPWLRQNLNLPVEVVQAQPGASPAARTIAHPVRLTLVPADLGRWQGTTTLVEYLPQVEAFLAQYPQARLVTILDSVAGAMALAQTLRERFPQVPVGEVHGFTSEQEREAALQRPFTVGTSTIEVGIDFKDATGKDILIFEARTASQFIQRFGRLGRHAKAHDIPNWCIALVPEYVYHFLADKLASDRQVTRQQLTEVIDEAYQAPEDFAHYLRSHAPAEFHAARWHAQSLFQADDRPMVAAGLEKAIEALTGKSAGQAAGQHRRYNEQKILAPLLTFRGTGFEAAILDERGSDPGFPARRYDLFFLLRRGICEEIDEDTYLQTLEKLAGQWSEEVARERRYARLIKSAADELLGVYGFFRLAGMLEHSRRVWFEAPEEVLAGRKAEVTVLSGLEIGTDPEMRLRRLNRHLRRKQLVAWFIDRHPSAIKLGRALPSLFALYELRVRRPGGRLSDQPWTIAFNQNAFFLDSLGWWREKKQNDPIIL</sequence>
<feature type="domain" description="Helicase C-terminal" evidence="4">
    <location>
        <begin position="273"/>
        <end position="426"/>
    </location>
</feature>
<dbReference type="PANTHER" id="PTHR47962">
    <property type="entry name" value="ATP-DEPENDENT HELICASE LHR-RELATED-RELATED"/>
    <property type="match status" value="1"/>
</dbReference>
<dbReference type="Pfam" id="PF00271">
    <property type="entry name" value="Helicase_C"/>
    <property type="match status" value="1"/>
</dbReference>
<evidence type="ECO:0000313" key="6">
    <source>
        <dbReference type="Proteomes" id="UP000317371"/>
    </source>
</evidence>
<dbReference type="AlphaFoldDB" id="A0A540VB84"/>
<dbReference type="SMART" id="SM00490">
    <property type="entry name" value="HELICc"/>
    <property type="match status" value="1"/>
</dbReference>
<keyword evidence="2" id="KW-0067">ATP-binding</keyword>
<dbReference type="InParanoid" id="A0A540VB84"/>
<comment type="caution">
    <text evidence="5">The sequence shown here is derived from an EMBL/GenBank/DDBJ whole genome shotgun (WGS) entry which is preliminary data.</text>
</comment>
<evidence type="ECO:0000256" key="1">
    <source>
        <dbReference type="ARBA" id="ARBA00022741"/>
    </source>
</evidence>
<feature type="domain" description="Helicase ATP-binding" evidence="3">
    <location>
        <begin position="40"/>
        <end position="231"/>
    </location>
</feature>
<evidence type="ECO:0000313" key="5">
    <source>
        <dbReference type="EMBL" id="TQE93995.1"/>
    </source>
</evidence>
<dbReference type="Gene3D" id="3.40.50.300">
    <property type="entry name" value="P-loop containing nucleotide triphosphate hydrolases"/>
    <property type="match status" value="2"/>
</dbReference>
<name>A0A540VB84_9CHLR</name>
<dbReference type="EMBL" id="VIGC01000029">
    <property type="protein sequence ID" value="TQE93995.1"/>
    <property type="molecule type" value="Genomic_DNA"/>
</dbReference>